<feature type="compositionally biased region" description="Basic and acidic residues" evidence="7">
    <location>
        <begin position="823"/>
        <end position="835"/>
    </location>
</feature>
<dbReference type="Gene3D" id="3.60.130.10">
    <property type="entry name" value="Clavaminate synthase-like"/>
    <property type="match status" value="1"/>
</dbReference>
<dbReference type="Proteomes" id="UP000298327">
    <property type="component" value="Unassembled WGS sequence"/>
</dbReference>
<dbReference type="GO" id="GO:0046872">
    <property type="term" value="F:metal ion binding"/>
    <property type="evidence" value="ECO:0007669"/>
    <property type="project" value="UniProtKB-KW"/>
</dbReference>
<dbReference type="PANTHER" id="PTHR43779">
    <property type="entry name" value="DIOXYGENASE RV0097-RELATED"/>
    <property type="match status" value="1"/>
</dbReference>
<dbReference type="InterPro" id="IPR042098">
    <property type="entry name" value="TauD-like_sf"/>
</dbReference>
<dbReference type="InterPro" id="IPR051178">
    <property type="entry name" value="TfdA_dioxygenase"/>
</dbReference>
<evidence type="ECO:0000256" key="2">
    <source>
        <dbReference type="ARBA" id="ARBA00005896"/>
    </source>
</evidence>
<dbReference type="GO" id="GO:0051213">
    <property type="term" value="F:dioxygenase activity"/>
    <property type="evidence" value="ECO:0007669"/>
    <property type="project" value="UniProtKB-KW"/>
</dbReference>
<evidence type="ECO:0000256" key="4">
    <source>
        <dbReference type="ARBA" id="ARBA00022964"/>
    </source>
</evidence>
<dbReference type="STRING" id="205917.A0A4Y9YCA9"/>
<comment type="similarity">
    <text evidence="2">Belongs to the TfdA dioxygenase family.</text>
</comment>
<keyword evidence="5" id="KW-0560">Oxidoreductase</keyword>
<feature type="compositionally biased region" description="Acidic residues" evidence="7">
    <location>
        <begin position="798"/>
        <end position="819"/>
    </location>
</feature>
<keyword evidence="6" id="KW-0408">Iron</keyword>
<sequence>MAIELAPLPVPPSVDASRFVDFGREVKGADLGHLDGDSFKQIEELLYKHDVLLFRNCDLSPEQQYAITKAFDPTCENYGHGNNKTEATKQSILHQHIRGIPRMPQVQLIGHGTVHDHEGLALAHLQHPSHTTFHATRVSPADEAGAGATRFYRWHMDAALYDFAPPRVTTLYGICVPQGAPQVCRYDDGSGDELSVPLGTTAFVSGKTTFEILPAALKSVAVRASVRYAPHPFVWMAPARAMSTGLGLGDGGAREAAWGTAAVEGRGCEDVSCGRIVVRLAQLWKNPVTGGLHFQVAGCGVAELIIAPLPEGAKREGALYPDGAHLKDLKTVRELLYKMQRPSIAPELVYPHDWHEKDLILFHNRGVMHSVVGAFKPGQVRVFHQCNLAASDEPTGPSAEDLRKWRRKTFETIRGFGAAKAQVTGDTSKCLKILHISYTKEDAVERDKDKDDKRLADAVGSVTATATGCRHASVDASQSRVSHSRTFYQPPTIFQSFRSAYVYILSAYTTSGSIFEVLDCKGVLEAEKVGDSGCRHAGALLSRFVCGWLSWGCLTVPVAACDKIATQHISLKSASMHKILQQKAYQLVNGCNAPCRTEVEIERWLTATYTPPVHWRFVNMPTPPPWEEIIAPQDRHLTPKLVPPEYAPRKPMVLLKHKYIPSKERPDPPLVHFAFPIHDLKLAYDYAVKHDLVEYYPNTIFNPPPVAKEMMWWNVVQRLSKQVEYELDTPMPYPPTTDASFILAFYNNYNMGEKQLHDEDEEDVIALLQEELGVGPEVRPKWYFDVSDRFDPRKGSDYEDEEDGEESEEESDKEGESDGSDTLTERGSDGNDTEHSTSTLADKSKSMPLAPQISA</sequence>
<feature type="domain" description="TauD/TfdA-like" evidence="8">
    <location>
        <begin position="22"/>
        <end position="386"/>
    </location>
</feature>
<evidence type="ECO:0000256" key="1">
    <source>
        <dbReference type="ARBA" id="ARBA00001954"/>
    </source>
</evidence>
<comment type="caution">
    <text evidence="9">The sequence shown here is derived from an EMBL/GenBank/DDBJ whole genome shotgun (WGS) entry which is preliminary data.</text>
</comment>
<evidence type="ECO:0000256" key="7">
    <source>
        <dbReference type="SAM" id="MobiDB-lite"/>
    </source>
</evidence>
<dbReference type="SUPFAM" id="SSF51197">
    <property type="entry name" value="Clavaminate synthase-like"/>
    <property type="match status" value="1"/>
</dbReference>
<dbReference type="Pfam" id="PF02668">
    <property type="entry name" value="TauD"/>
    <property type="match status" value="1"/>
</dbReference>
<keyword evidence="10" id="KW-1185">Reference proteome</keyword>
<proteinExistence type="inferred from homology"/>
<dbReference type="EMBL" id="SEOQ01000623">
    <property type="protein sequence ID" value="TFY59373.1"/>
    <property type="molecule type" value="Genomic_DNA"/>
</dbReference>
<organism evidence="9 10">
    <name type="scientific">Dentipellis fragilis</name>
    <dbReference type="NCBI Taxonomy" id="205917"/>
    <lineage>
        <taxon>Eukaryota</taxon>
        <taxon>Fungi</taxon>
        <taxon>Dikarya</taxon>
        <taxon>Basidiomycota</taxon>
        <taxon>Agaricomycotina</taxon>
        <taxon>Agaricomycetes</taxon>
        <taxon>Russulales</taxon>
        <taxon>Hericiaceae</taxon>
        <taxon>Dentipellis</taxon>
    </lineage>
</organism>
<dbReference type="AlphaFoldDB" id="A0A4Y9YCA9"/>
<evidence type="ECO:0000256" key="6">
    <source>
        <dbReference type="ARBA" id="ARBA00023004"/>
    </source>
</evidence>
<comment type="cofactor">
    <cofactor evidence="1">
        <name>Fe(2+)</name>
        <dbReference type="ChEBI" id="CHEBI:29033"/>
    </cofactor>
</comment>
<keyword evidence="4" id="KW-0223">Dioxygenase</keyword>
<dbReference type="PANTHER" id="PTHR43779:SF2">
    <property type="entry name" value="ALPHA-KETOGLUTARATE-DEPENDENT XANTHINE DIOXYGENASE XAN1"/>
    <property type="match status" value="1"/>
</dbReference>
<evidence type="ECO:0000256" key="5">
    <source>
        <dbReference type="ARBA" id="ARBA00023002"/>
    </source>
</evidence>
<protein>
    <recommendedName>
        <fullName evidence="8">TauD/TfdA-like domain-containing protein</fullName>
    </recommendedName>
</protein>
<evidence type="ECO:0000313" key="10">
    <source>
        <dbReference type="Proteomes" id="UP000298327"/>
    </source>
</evidence>
<reference evidence="9 10" key="1">
    <citation type="submission" date="2019-02" db="EMBL/GenBank/DDBJ databases">
        <title>Genome sequencing of the rare red list fungi Dentipellis fragilis.</title>
        <authorList>
            <person name="Buettner E."/>
            <person name="Kellner H."/>
        </authorList>
    </citation>
    <scope>NUCLEOTIDE SEQUENCE [LARGE SCALE GENOMIC DNA]</scope>
    <source>
        <strain evidence="9 10">DSM 105465</strain>
    </source>
</reference>
<evidence type="ECO:0000256" key="3">
    <source>
        <dbReference type="ARBA" id="ARBA00022723"/>
    </source>
</evidence>
<dbReference type="InterPro" id="IPR003819">
    <property type="entry name" value="TauD/TfdA-like"/>
</dbReference>
<keyword evidence="3" id="KW-0479">Metal-binding</keyword>
<gene>
    <name evidence="9" type="ORF">EVG20_g7816</name>
</gene>
<feature type="region of interest" description="Disordered" evidence="7">
    <location>
        <begin position="792"/>
        <end position="855"/>
    </location>
</feature>
<name>A0A4Y9YCA9_9AGAM</name>
<dbReference type="OrthoDB" id="93019at2759"/>
<evidence type="ECO:0000259" key="8">
    <source>
        <dbReference type="Pfam" id="PF02668"/>
    </source>
</evidence>
<accession>A0A4Y9YCA9</accession>
<evidence type="ECO:0000313" key="9">
    <source>
        <dbReference type="EMBL" id="TFY59373.1"/>
    </source>
</evidence>